<dbReference type="Proteomes" id="UP000054422">
    <property type="component" value="Unassembled WGS sequence"/>
</dbReference>
<reference evidence="1 2" key="1">
    <citation type="submission" date="2014-05" db="EMBL/GenBank/DDBJ databases">
        <authorList>
            <person name="Rizzardi K."/>
            <person name="Winiecka-Krusnell J."/>
            <person name="Ramliden M."/>
            <person name="Alm E."/>
            <person name="Andersson S."/>
            <person name="Byfors S."/>
        </authorList>
    </citation>
    <scope>NUCLEOTIDE SEQUENCE [LARGE SCALE GENOMIC DNA]</scope>
    <source>
        <strain evidence="1 2">LEGN</strain>
    </source>
</reference>
<dbReference type="InterPro" id="IPR036770">
    <property type="entry name" value="Ankyrin_rpt-contain_sf"/>
</dbReference>
<gene>
    <name evidence="1" type="ORF">EP47_12430</name>
</gene>
<evidence type="ECO:0000313" key="2">
    <source>
        <dbReference type="Proteomes" id="UP000054422"/>
    </source>
</evidence>
<dbReference type="Gene3D" id="1.25.40.20">
    <property type="entry name" value="Ankyrin repeat-containing domain"/>
    <property type="match status" value="1"/>
</dbReference>
<protein>
    <submittedName>
        <fullName evidence="1">Uncharacterized protein</fullName>
    </submittedName>
</protein>
<dbReference type="STRING" id="1498499.EP47_12430"/>
<name>A0A0A2SRS7_9GAMM</name>
<comment type="caution">
    <text evidence="1">The sequence shown here is derived from an EMBL/GenBank/DDBJ whole genome shotgun (WGS) entry which is preliminary data.</text>
</comment>
<proteinExistence type="predicted"/>
<evidence type="ECO:0000313" key="1">
    <source>
        <dbReference type="EMBL" id="KGP63830.1"/>
    </source>
</evidence>
<dbReference type="SUPFAM" id="SSF140860">
    <property type="entry name" value="Pseudo ankyrin repeat-like"/>
    <property type="match status" value="1"/>
</dbReference>
<dbReference type="AlphaFoldDB" id="A0A0A2SRS7"/>
<accession>A0A0A2SRS7</accession>
<sequence>MAVQNNQSECIDYLLAQVSCFMHAEEHDWEYGAQYVYPFVTQKLASLHEQYNQLEEEDPNAIFDIDNEEAKFYFYILRNLIRRNDPALYDEIIFLLSIHQSKILHIKK</sequence>
<keyword evidence="2" id="KW-1185">Reference proteome</keyword>
<organism evidence="1 2">
    <name type="scientific">Legionella norrlandica</name>
    <dbReference type="NCBI Taxonomy" id="1498499"/>
    <lineage>
        <taxon>Bacteria</taxon>
        <taxon>Pseudomonadati</taxon>
        <taxon>Pseudomonadota</taxon>
        <taxon>Gammaproteobacteria</taxon>
        <taxon>Legionellales</taxon>
        <taxon>Legionellaceae</taxon>
        <taxon>Legionella</taxon>
    </lineage>
</organism>
<dbReference type="EMBL" id="JNCF01000009">
    <property type="protein sequence ID" value="KGP63830.1"/>
    <property type="molecule type" value="Genomic_DNA"/>
</dbReference>